<gene>
    <name evidence="2" type="ORF">Tdes44962_MAKER07218</name>
</gene>
<keyword evidence="1" id="KW-0175">Coiled coil</keyword>
<feature type="coiled-coil region" evidence="1">
    <location>
        <begin position="35"/>
        <end position="62"/>
    </location>
</feature>
<reference evidence="2 3" key="1">
    <citation type="journal article" date="2018" name="IMA Fungus">
        <title>IMA Genome-F 10: Nine draft genome sequences of Claviceps purpurea s.lat., including C. arundinis, C. humidiphila, and C. cf. spartinae, pseudomolecules for the pitch canker pathogen Fusarium circinatum, draft genome of Davidsoniella eucalypti, Grosmannia galeiformis, Quambalaria eucalypti, and Teratosphaeria destructans.</title>
        <authorList>
            <person name="Wingfield B.D."/>
            <person name="Liu M."/>
            <person name="Nguyen H.D."/>
            <person name="Lane F.A."/>
            <person name="Morgan S.W."/>
            <person name="De Vos L."/>
            <person name="Wilken P.M."/>
            <person name="Duong T.A."/>
            <person name="Aylward J."/>
            <person name="Coetzee M.P."/>
            <person name="Dadej K."/>
            <person name="De Beer Z.W."/>
            <person name="Findlay W."/>
            <person name="Havenga M."/>
            <person name="Kolarik M."/>
            <person name="Menzies J.G."/>
            <person name="Naidoo K."/>
            <person name="Pochopski O."/>
            <person name="Shoukouhi P."/>
            <person name="Santana Q.C."/>
            <person name="Seifert K.A."/>
            <person name="Soal N."/>
            <person name="Steenkamp E.T."/>
            <person name="Tatham C.T."/>
            <person name="van der Nest M.A."/>
            <person name="Wingfield M.J."/>
        </authorList>
    </citation>
    <scope>NUCLEOTIDE SEQUENCE [LARGE SCALE GENOMIC DNA]</scope>
    <source>
        <strain evidence="2">CMW44962</strain>
    </source>
</reference>
<evidence type="ECO:0000313" key="3">
    <source>
        <dbReference type="Proteomes" id="UP001138500"/>
    </source>
</evidence>
<sequence length="66" mass="7611">MSLHEEIKIEEIISALNDALHTGGHRAGEDVDAAFRLAEARLLDLRREVAEHEHTRTQLERELREL</sequence>
<reference evidence="2 3" key="2">
    <citation type="journal article" date="2021" name="Curr. Genet.">
        <title>Genetic response to nitrogen starvation in the aggressive Eucalyptus foliar pathogen Teratosphaeria destructans.</title>
        <authorList>
            <person name="Havenga M."/>
            <person name="Wingfield B.D."/>
            <person name="Wingfield M.J."/>
            <person name="Dreyer L.L."/>
            <person name="Roets F."/>
            <person name="Aylward J."/>
        </authorList>
    </citation>
    <scope>NUCLEOTIDE SEQUENCE [LARGE SCALE GENOMIC DNA]</scope>
    <source>
        <strain evidence="2">CMW44962</strain>
    </source>
</reference>
<dbReference type="Proteomes" id="UP001138500">
    <property type="component" value="Unassembled WGS sequence"/>
</dbReference>
<dbReference type="AlphaFoldDB" id="A0A9W7T041"/>
<comment type="caution">
    <text evidence="2">The sequence shown here is derived from an EMBL/GenBank/DDBJ whole genome shotgun (WGS) entry which is preliminary data.</text>
</comment>
<keyword evidence="3" id="KW-1185">Reference proteome</keyword>
<proteinExistence type="predicted"/>
<organism evidence="2 3">
    <name type="scientific">Teratosphaeria destructans</name>
    <dbReference type="NCBI Taxonomy" id="418781"/>
    <lineage>
        <taxon>Eukaryota</taxon>
        <taxon>Fungi</taxon>
        <taxon>Dikarya</taxon>
        <taxon>Ascomycota</taxon>
        <taxon>Pezizomycotina</taxon>
        <taxon>Dothideomycetes</taxon>
        <taxon>Dothideomycetidae</taxon>
        <taxon>Mycosphaerellales</taxon>
        <taxon>Teratosphaeriaceae</taxon>
        <taxon>Teratosphaeria</taxon>
    </lineage>
</organism>
<accession>A0A9W7T041</accession>
<protein>
    <submittedName>
        <fullName evidence="2">Uncharacterized protein</fullName>
    </submittedName>
</protein>
<name>A0A9W7T041_9PEZI</name>
<evidence type="ECO:0000256" key="1">
    <source>
        <dbReference type="SAM" id="Coils"/>
    </source>
</evidence>
<evidence type="ECO:0000313" key="2">
    <source>
        <dbReference type="EMBL" id="KAH9844630.1"/>
    </source>
</evidence>
<dbReference type="EMBL" id="RIBY02000269">
    <property type="protein sequence ID" value="KAH9844630.1"/>
    <property type="molecule type" value="Genomic_DNA"/>
</dbReference>